<dbReference type="AlphaFoldDB" id="A0A3B1BIZ8"/>
<accession>A0A3B1BIZ8</accession>
<dbReference type="EMBL" id="UOFY01000075">
    <property type="protein sequence ID" value="VAX11764.1"/>
    <property type="molecule type" value="Genomic_DNA"/>
</dbReference>
<name>A0A3B1BIZ8_9ZZZZ</name>
<organism evidence="1">
    <name type="scientific">hydrothermal vent metagenome</name>
    <dbReference type="NCBI Taxonomy" id="652676"/>
    <lineage>
        <taxon>unclassified sequences</taxon>
        <taxon>metagenomes</taxon>
        <taxon>ecological metagenomes</taxon>
    </lineage>
</organism>
<dbReference type="Gene3D" id="1.10.1070.20">
    <property type="match status" value="1"/>
</dbReference>
<evidence type="ECO:0000313" key="1">
    <source>
        <dbReference type="EMBL" id="VAX11764.1"/>
    </source>
</evidence>
<reference evidence="1" key="1">
    <citation type="submission" date="2018-06" db="EMBL/GenBank/DDBJ databases">
        <authorList>
            <person name="Zhirakovskaya E."/>
        </authorList>
    </citation>
    <scope>NUCLEOTIDE SEQUENCE</scope>
</reference>
<gene>
    <name evidence="1" type="ORF">MNBD_GAMMA25-2176</name>
</gene>
<protein>
    <recommendedName>
        <fullName evidence="2">HipA-like C-terminal domain-containing protein</fullName>
    </recommendedName>
</protein>
<evidence type="ECO:0008006" key="2">
    <source>
        <dbReference type="Google" id="ProtNLM"/>
    </source>
</evidence>
<proteinExistence type="predicted"/>
<sequence length="299" mass="33363">MYEIVEIPNDAPIQFEQLGTKSKFWFLNDAGERVLFKQGRPGTGENWAEKACSEICELLALPHADYELARWKGQKGVISPTFVEKGYRLVLGNEILAGVEGYEAEKRYRVRGHTVRLVLAVTGNKYIQMPPNCSVPKEFSLASDFFVGYLMLDALVGNQDRHHENWGIMVSAGAGLCLAPTFDHAASLGRNESDDARKDRLTTADKGRSVEVFVKRAKSVLYKSPKSVKPLSTLDAFIEAARLRNTAAQCWLRKLADVSFLDLEEVFSNIPDSEISEEAKAFALKMLKINTMRLLNSGV</sequence>